<dbReference type="SUPFAM" id="SSF47598">
    <property type="entry name" value="Ribbon-helix-helix"/>
    <property type="match status" value="1"/>
</dbReference>
<name>A0A3M3RTS7_9PSED</name>
<keyword evidence="3" id="KW-0805">Transcription regulation</keyword>
<dbReference type="InterPro" id="IPR014795">
    <property type="entry name" value="TacA_1-like"/>
</dbReference>
<dbReference type="Pfam" id="PF08681">
    <property type="entry name" value="TacA1"/>
    <property type="match status" value="1"/>
</dbReference>
<sequence>MTTLDEKLKPSKTARLEIKTTDFAKEFIRKAATVSGLDMTAFIMASAFEKAEVVMENHRRIELSEKAFSRLHEILNEEDTDATPTPELLKLMRGQHGQREHRSKSRVQD</sequence>
<proteinExistence type="inferred from homology"/>
<feature type="region of interest" description="Disordered" evidence="7">
    <location>
        <begin position="77"/>
        <end position="109"/>
    </location>
</feature>
<evidence type="ECO:0000256" key="5">
    <source>
        <dbReference type="ARBA" id="ARBA00023163"/>
    </source>
</evidence>
<evidence type="ECO:0000313" key="9">
    <source>
        <dbReference type="Proteomes" id="UP000278062"/>
    </source>
</evidence>
<keyword evidence="2" id="KW-1277">Toxin-antitoxin system</keyword>
<dbReference type="PANTHER" id="PTHR35401:SF1">
    <property type="entry name" value="CYTOPLASMIC PROTEIN"/>
    <property type="match status" value="1"/>
</dbReference>
<accession>A0A3M3RTS7</accession>
<dbReference type="GO" id="GO:0006355">
    <property type="term" value="P:regulation of DNA-templated transcription"/>
    <property type="evidence" value="ECO:0007669"/>
    <property type="project" value="InterPro"/>
</dbReference>
<keyword evidence="4" id="KW-0238">DNA-binding</keyword>
<evidence type="ECO:0000256" key="1">
    <source>
        <dbReference type="ARBA" id="ARBA00022491"/>
    </source>
</evidence>
<dbReference type="EMBL" id="RBPL01000046">
    <property type="protein sequence ID" value="RMN99661.1"/>
    <property type="molecule type" value="Genomic_DNA"/>
</dbReference>
<comment type="similarity">
    <text evidence="6">Belongs to the TacA antitoxin family.</text>
</comment>
<gene>
    <name evidence="8" type="ORF">ALQ49_102282</name>
</gene>
<dbReference type="GeneID" id="1185047"/>
<evidence type="ECO:0008006" key="10">
    <source>
        <dbReference type="Google" id="ProtNLM"/>
    </source>
</evidence>
<evidence type="ECO:0000256" key="4">
    <source>
        <dbReference type="ARBA" id="ARBA00023125"/>
    </source>
</evidence>
<evidence type="ECO:0000256" key="6">
    <source>
        <dbReference type="ARBA" id="ARBA00049988"/>
    </source>
</evidence>
<dbReference type="Proteomes" id="UP000278062">
    <property type="component" value="Unassembled WGS sequence"/>
</dbReference>
<keyword evidence="1" id="KW-0678">Repressor</keyword>
<reference evidence="8 9" key="1">
    <citation type="submission" date="2018-08" db="EMBL/GenBank/DDBJ databases">
        <title>Recombination of ecologically and evolutionarily significant loci maintains genetic cohesion in the Pseudomonas syringae species complex.</title>
        <authorList>
            <person name="Dillon M."/>
            <person name="Thakur S."/>
            <person name="Almeida R.N.D."/>
            <person name="Weir B.S."/>
            <person name="Guttman D.S."/>
        </authorList>
    </citation>
    <scope>NUCLEOTIDE SEQUENCE [LARGE SCALE GENOMIC DNA]</scope>
    <source>
        <strain evidence="8 9">1089_5</strain>
    </source>
</reference>
<dbReference type="Gene3D" id="1.20.5.780">
    <property type="entry name" value="Single helix bin"/>
    <property type="match status" value="1"/>
</dbReference>
<feature type="compositionally biased region" description="Basic residues" evidence="7">
    <location>
        <begin position="99"/>
        <end position="109"/>
    </location>
</feature>
<dbReference type="PANTHER" id="PTHR35401">
    <property type="entry name" value="COPG FAMILY HELIX-TURN-HELIX PROTEIN-RELATED-RELATED"/>
    <property type="match status" value="1"/>
</dbReference>
<dbReference type="GO" id="GO:0003677">
    <property type="term" value="F:DNA binding"/>
    <property type="evidence" value="ECO:0007669"/>
    <property type="project" value="UniProtKB-KW"/>
</dbReference>
<evidence type="ECO:0000256" key="2">
    <source>
        <dbReference type="ARBA" id="ARBA00022649"/>
    </source>
</evidence>
<organism evidence="8 9">
    <name type="scientific">Pseudomonas syringae pv. apii</name>
    <dbReference type="NCBI Taxonomy" id="81036"/>
    <lineage>
        <taxon>Bacteria</taxon>
        <taxon>Pseudomonadati</taxon>
        <taxon>Pseudomonadota</taxon>
        <taxon>Gammaproteobacteria</taxon>
        <taxon>Pseudomonadales</taxon>
        <taxon>Pseudomonadaceae</taxon>
        <taxon>Pseudomonas</taxon>
    </lineage>
</organism>
<comment type="caution">
    <text evidence="8">The sequence shown here is derived from an EMBL/GenBank/DDBJ whole genome shotgun (WGS) entry which is preliminary data.</text>
</comment>
<dbReference type="InterPro" id="IPR010985">
    <property type="entry name" value="Ribbon_hlx_hlx"/>
</dbReference>
<evidence type="ECO:0000313" key="8">
    <source>
        <dbReference type="EMBL" id="RMN99661.1"/>
    </source>
</evidence>
<protein>
    <recommendedName>
        <fullName evidence="10">DUF1778 domain-containing protein</fullName>
    </recommendedName>
</protein>
<dbReference type="AlphaFoldDB" id="A0A3M3RTS7"/>
<evidence type="ECO:0000256" key="7">
    <source>
        <dbReference type="SAM" id="MobiDB-lite"/>
    </source>
</evidence>
<dbReference type="RefSeq" id="WP_005767458.1">
    <property type="nucleotide sequence ID" value="NZ_RBPB01000165.1"/>
</dbReference>
<keyword evidence="5" id="KW-0804">Transcription</keyword>
<evidence type="ECO:0000256" key="3">
    <source>
        <dbReference type="ARBA" id="ARBA00023015"/>
    </source>
</evidence>